<evidence type="ECO:0000313" key="7">
    <source>
        <dbReference type="EMBL" id="TWT51867.1"/>
    </source>
</evidence>
<dbReference type="EMBL" id="SIHI01000010">
    <property type="protein sequence ID" value="TWT51867.1"/>
    <property type="molecule type" value="Genomic_DNA"/>
</dbReference>
<accession>A0A5C5WML8</accession>
<dbReference type="InterPro" id="IPR029753">
    <property type="entry name" value="D-isomer_DH_CS"/>
</dbReference>
<dbReference type="SUPFAM" id="SSF51735">
    <property type="entry name" value="NAD(P)-binding Rossmann-fold domains"/>
    <property type="match status" value="1"/>
</dbReference>
<dbReference type="PANTHER" id="PTHR42789">
    <property type="entry name" value="D-ISOMER SPECIFIC 2-HYDROXYACID DEHYDROGENASE FAMILY PROTEIN (AFU_ORTHOLOGUE AFUA_6G10090)"/>
    <property type="match status" value="1"/>
</dbReference>
<dbReference type="InterPro" id="IPR050857">
    <property type="entry name" value="D-2-hydroxyacid_DH"/>
</dbReference>
<evidence type="ECO:0000256" key="3">
    <source>
        <dbReference type="ARBA" id="ARBA00023027"/>
    </source>
</evidence>
<dbReference type="SUPFAM" id="SSF52283">
    <property type="entry name" value="Formate/glycerate dehydrogenase catalytic domain-like"/>
    <property type="match status" value="1"/>
</dbReference>
<reference evidence="7 8" key="1">
    <citation type="submission" date="2019-02" db="EMBL/GenBank/DDBJ databases">
        <title>Deep-cultivation of Planctomycetes and their phenomic and genomic characterization uncovers novel biology.</title>
        <authorList>
            <person name="Wiegand S."/>
            <person name="Jogler M."/>
            <person name="Boedeker C."/>
            <person name="Pinto D."/>
            <person name="Vollmers J."/>
            <person name="Rivas-Marin E."/>
            <person name="Kohn T."/>
            <person name="Peeters S.H."/>
            <person name="Heuer A."/>
            <person name="Rast P."/>
            <person name="Oberbeckmann S."/>
            <person name="Bunk B."/>
            <person name="Jeske O."/>
            <person name="Meyerdierks A."/>
            <person name="Storesund J.E."/>
            <person name="Kallscheuer N."/>
            <person name="Luecker S."/>
            <person name="Lage O.M."/>
            <person name="Pohl T."/>
            <person name="Merkel B.J."/>
            <person name="Hornburger P."/>
            <person name="Mueller R.-W."/>
            <person name="Bruemmer F."/>
            <person name="Labrenz M."/>
            <person name="Spormann A.M."/>
            <person name="Op Den Camp H."/>
            <person name="Overmann J."/>
            <person name="Amann R."/>
            <person name="Jetten M.S.M."/>
            <person name="Mascher T."/>
            <person name="Medema M.H."/>
            <person name="Devos D.P."/>
            <person name="Kaster A.-K."/>
            <person name="Ovreas L."/>
            <person name="Rohde M."/>
            <person name="Galperin M.Y."/>
            <person name="Jogler C."/>
        </authorList>
    </citation>
    <scope>NUCLEOTIDE SEQUENCE [LARGE SCALE GENOMIC DNA]</scope>
    <source>
        <strain evidence="7 8">KOR42</strain>
    </source>
</reference>
<sequence length="408" mass="44894">MSRKWYFCFQRRSIQKRSVHKSFQEVVIPANSSIFQRNDVSNSKFAKLIRWLEPLVGVNYCDNASRCSNRLSAACEEISLSLTVKCCALNSDEGPHFSLLSEKGFEVLPGNRDKSFWEATNLIEELSGCCAVIAGSEPYTEEVIKNCPDLKVIARTGVGFDAVDLEACDRQGIVVTTTPGVNHHSVAEQTIALLMGVSRGFPENDQRVRSGAWKRVAHPRVMGQTLGLVGLGRIGQAVATRAIGLGLRVVAHEPFPNKEFVEKWGIETLELDDLLSQSDYVSLHNPMTPQTLKMMNRDTFAKMKKGSVFINTARGALVDESALIEALQSGHLRAAGLDVFDVEPLPTSSPLVSMNNVLLSGHVAGLDIESQFDTLTMAAETIISLKNGGWPTDCIQNLKGVSDWKWDR</sequence>
<dbReference type="AlphaFoldDB" id="A0A5C5WML8"/>
<evidence type="ECO:0000256" key="4">
    <source>
        <dbReference type="RuleBase" id="RU003719"/>
    </source>
</evidence>
<evidence type="ECO:0000256" key="2">
    <source>
        <dbReference type="ARBA" id="ARBA00023002"/>
    </source>
</evidence>
<feature type="domain" description="D-isomer specific 2-hydroxyacid dehydrogenase NAD-binding" evidence="6">
    <location>
        <begin position="191"/>
        <end position="364"/>
    </location>
</feature>
<protein>
    <submittedName>
        <fullName evidence="7">D-3-phosphoglycerate dehydrogenase</fullName>
        <ecNumber evidence="7">1.1.1.95</ecNumber>
    </submittedName>
</protein>
<dbReference type="InterPro" id="IPR006140">
    <property type="entry name" value="D-isomer_DH_NAD-bd"/>
</dbReference>
<dbReference type="Pfam" id="PF02826">
    <property type="entry name" value="2-Hacid_dh_C"/>
    <property type="match status" value="1"/>
</dbReference>
<dbReference type="OrthoDB" id="277029at2"/>
<evidence type="ECO:0000313" key="8">
    <source>
        <dbReference type="Proteomes" id="UP000317243"/>
    </source>
</evidence>
<proteinExistence type="inferred from homology"/>
<dbReference type="PANTHER" id="PTHR42789:SF1">
    <property type="entry name" value="D-ISOMER SPECIFIC 2-HYDROXYACID DEHYDROGENASE FAMILY PROTEIN (AFU_ORTHOLOGUE AFUA_6G10090)"/>
    <property type="match status" value="1"/>
</dbReference>
<dbReference type="Proteomes" id="UP000317243">
    <property type="component" value="Unassembled WGS sequence"/>
</dbReference>
<dbReference type="PROSITE" id="PS00671">
    <property type="entry name" value="D_2_HYDROXYACID_DH_3"/>
    <property type="match status" value="1"/>
</dbReference>
<keyword evidence="8" id="KW-1185">Reference proteome</keyword>
<dbReference type="InterPro" id="IPR006139">
    <property type="entry name" value="D-isomer_2_OHA_DH_cat_dom"/>
</dbReference>
<evidence type="ECO:0000256" key="1">
    <source>
        <dbReference type="ARBA" id="ARBA00005854"/>
    </source>
</evidence>
<keyword evidence="2 4" id="KW-0560">Oxidoreductase</keyword>
<comment type="similarity">
    <text evidence="1 4">Belongs to the D-isomer specific 2-hydroxyacid dehydrogenase family.</text>
</comment>
<dbReference type="GO" id="GO:0004617">
    <property type="term" value="F:phosphoglycerate dehydrogenase activity"/>
    <property type="evidence" value="ECO:0007669"/>
    <property type="project" value="UniProtKB-EC"/>
</dbReference>
<dbReference type="Gene3D" id="3.40.50.720">
    <property type="entry name" value="NAD(P)-binding Rossmann-like Domain"/>
    <property type="match status" value="2"/>
</dbReference>
<dbReference type="Pfam" id="PF00389">
    <property type="entry name" value="2-Hacid_dh"/>
    <property type="match status" value="1"/>
</dbReference>
<organism evidence="7 8">
    <name type="scientific">Thalassoglobus neptunius</name>
    <dbReference type="NCBI Taxonomy" id="1938619"/>
    <lineage>
        <taxon>Bacteria</taxon>
        <taxon>Pseudomonadati</taxon>
        <taxon>Planctomycetota</taxon>
        <taxon>Planctomycetia</taxon>
        <taxon>Planctomycetales</taxon>
        <taxon>Planctomycetaceae</taxon>
        <taxon>Thalassoglobus</taxon>
    </lineage>
</organism>
<keyword evidence="3" id="KW-0520">NAD</keyword>
<feature type="domain" description="D-isomer specific 2-hydroxyacid dehydrogenase catalytic" evidence="5">
    <location>
        <begin position="120"/>
        <end position="394"/>
    </location>
</feature>
<name>A0A5C5WML8_9PLAN</name>
<gene>
    <name evidence="7" type="primary">serA_2</name>
    <name evidence="7" type="ORF">KOR42_33410</name>
</gene>
<comment type="caution">
    <text evidence="7">The sequence shown here is derived from an EMBL/GenBank/DDBJ whole genome shotgun (WGS) entry which is preliminary data.</text>
</comment>
<evidence type="ECO:0000259" key="6">
    <source>
        <dbReference type="Pfam" id="PF02826"/>
    </source>
</evidence>
<evidence type="ECO:0000259" key="5">
    <source>
        <dbReference type="Pfam" id="PF00389"/>
    </source>
</evidence>
<dbReference type="GO" id="GO:0051287">
    <property type="term" value="F:NAD binding"/>
    <property type="evidence" value="ECO:0007669"/>
    <property type="project" value="InterPro"/>
</dbReference>
<dbReference type="FunFam" id="3.40.50.720:FF:000203">
    <property type="entry name" value="D-3-phosphoglycerate dehydrogenase (SerA)"/>
    <property type="match status" value="1"/>
</dbReference>
<dbReference type="CDD" id="cd12172">
    <property type="entry name" value="PGDH_like_2"/>
    <property type="match status" value="1"/>
</dbReference>
<dbReference type="InterPro" id="IPR036291">
    <property type="entry name" value="NAD(P)-bd_dom_sf"/>
</dbReference>
<dbReference type="EC" id="1.1.1.95" evidence="7"/>